<dbReference type="Gene3D" id="3.40.50.300">
    <property type="entry name" value="P-loop containing nucleotide triphosphate hydrolases"/>
    <property type="match status" value="2"/>
</dbReference>
<dbReference type="InterPro" id="IPR003439">
    <property type="entry name" value="ABC_transporter-like_ATP-bd"/>
</dbReference>
<dbReference type="InterPro" id="IPR017871">
    <property type="entry name" value="ABC_transporter-like_CS"/>
</dbReference>
<feature type="compositionally biased region" description="Polar residues" evidence="9">
    <location>
        <begin position="1"/>
        <end position="17"/>
    </location>
</feature>
<dbReference type="GO" id="GO:0042626">
    <property type="term" value="F:ATPase-coupled transmembrane transporter activity"/>
    <property type="evidence" value="ECO:0007669"/>
    <property type="project" value="TreeGrafter"/>
</dbReference>
<comment type="subcellular location">
    <subcellularLocation>
        <location evidence="1">Membrane</location>
        <topology evidence="1">Multi-pass membrane protein</topology>
    </subcellularLocation>
</comment>
<organism evidence="12 13">
    <name type="scientific">Bifidobacterium gallicum DSM 20093 = LMG 11596</name>
    <dbReference type="NCBI Taxonomy" id="561180"/>
    <lineage>
        <taxon>Bacteria</taxon>
        <taxon>Bacillati</taxon>
        <taxon>Actinomycetota</taxon>
        <taxon>Actinomycetes</taxon>
        <taxon>Bifidobacteriales</taxon>
        <taxon>Bifidobacteriaceae</taxon>
        <taxon>Bifidobacterium</taxon>
    </lineage>
</organism>
<evidence type="ECO:0000256" key="9">
    <source>
        <dbReference type="SAM" id="MobiDB-lite"/>
    </source>
</evidence>
<dbReference type="PROSITE" id="PS50893">
    <property type="entry name" value="ABC_TRANSPORTER_2"/>
    <property type="match status" value="2"/>
</dbReference>
<evidence type="ECO:0000256" key="7">
    <source>
        <dbReference type="ARBA" id="ARBA00022989"/>
    </source>
</evidence>
<feature type="region of interest" description="Disordered" evidence="9">
    <location>
        <begin position="368"/>
        <end position="398"/>
    </location>
</feature>
<sequence length="942" mass="101757">MPHQPSNQHDVNESASRPQPQAPPQPAARHHETEVPAISWHNWGYRHASRTEFAVRGLDLQIQPGERVLLVGASGIGKSTILEGAAGILGDDADPASVGDDGSCESKDHAPGHEHGQDRELNDDVAQSAVADADGGITEGHITIYDNDVHQAHGDVGLVLQDPDAQVVFQRLGDNVAFGPENLDVPREEIWQRVNESLHAVGMEGVQLSRSVLHLSGGQMQRLALAGALAMQPRVLLLDEPTANLDPDGITEVVGAVQQVLDRTHATMVLVEHRAAAWVDLIDRVVVLGLESADHDDKRVTQQGFDEEIDREGFRRTIIVADGTPEAVFTDRSIDFAELGIWVPERYRRPEDVITPFATSPAAGETTALAADARTETKERTSSELPVRDGEPKDVHPGDVVLTTQDLAIGRNGQAIAEHINLEFRAGEITALVGANGAGKSTLSLTLAGLLEPITGVVQASDALANGIPDGGTWPIDWSSRELASRISYVFQNPEHQFACSSVLDEVMLGPMRTGTDEQQAGEQAMQLLTRFHLDQYANVNPYTLSGGEKRRLTVAAALACAPGVLILDEPTFGQDRRTWMQIALLIDSLRADGVSIIVVTHDRDLVTALGARVVQLVPEFSTPEWETVRDTSSSESSDMPEADNVHQEQLQPVMTANNQPQQLASANPVSVSVSSVNDRYEEPKASSRSPFLASLNPAARLFGAFLVSLPLLLSLDVVSASVALGIEFVALWLLGITPWRVVRSTWPIFIGAPTSALAVLLYGKSGGNVWWQWAWMNVTDRSATLALATFMRILAIGIPAIVLVLGIDATDLADSFSQILHLPDRFVYGGLAGMRLFSVLRDDWSALSASRRSRGLGDENAFKAFFPQAFALLVLSIRRSTMLATAMLARGFGGSGPRSHARISRMHARDYWFLVCCVLIPVVALVTAATTGSFAFLGEPE</sequence>
<comment type="similarity">
    <text evidence="2">Belongs to the ABC transporter superfamily.</text>
</comment>
<dbReference type="Pfam" id="PF02361">
    <property type="entry name" value="CbiQ"/>
    <property type="match status" value="1"/>
</dbReference>
<keyword evidence="6 12" id="KW-0067">ATP-binding</keyword>
<dbReference type="SMART" id="SM00382">
    <property type="entry name" value="AAA"/>
    <property type="match status" value="2"/>
</dbReference>
<dbReference type="SUPFAM" id="SSF52540">
    <property type="entry name" value="P-loop containing nucleoside triphosphate hydrolases"/>
    <property type="match status" value="2"/>
</dbReference>
<evidence type="ECO:0000256" key="10">
    <source>
        <dbReference type="SAM" id="Phobius"/>
    </source>
</evidence>
<feature type="transmembrane region" description="Helical" evidence="10">
    <location>
        <begin position="912"/>
        <end position="938"/>
    </location>
</feature>
<dbReference type="PROSITE" id="PS00211">
    <property type="entry name" value="ABC_TRANSPORTER_1"/>
    <property type="match status" value="2"/>
</dbReference>
<keyword evidence="8 10" id="KW-0472">Membrane</keyword>
<reference evidence="12 13" key="1">
    <citation type="submission" date="2014-03" db="EMBL/GenBank/DDBJ databases">
        <title>Genomics of Bifidobacteria.</title>
        <authorList>
            <person name="Ventura M."/>
            <person name="Milani C."/>
            <person name="Lugli G.A."/>
        </authorList>
    </citation>
    <scope>NUCLEOTIDE SEQUENCE [LARGE SCALE GENOMIC DNA]</scope>
    <source>
        <strain evidence="12 13">LMG 11596</strain>
    </source>
</reference>
<dbReference type="PANTHER" id="PTHR43553">
    <property type="entry name" value="HEAVY METAL TRANSPORTER"/>
    <property type="match status" value="1"/>
</dbReference>
<keyword evidence="12" id="KW-0378">Hydrolase</keyword>
<dbReference type="InterPro" id="IPR050095">
    <property type="entry name" value="ECF_ABC_transporter_ATP-bd"/>
</dbReference>
<dbReference type="Proteomes" id="UP000029074">
    <property type="component" value="Unassembled WGS sequence"/>
</dbReference>
<feature type="transmembrane region" description="Helical" evidence="10">
    <location>
        <begin position="784"/>
        <end position="808"/>
    </location>
</feature>
<dbReference type="GO" id="GO:0005524">
    <property type="term" value="F:ATP binding"/>
    <property type="evidence" value="ECO:0007669"/>
    <property type="project" value="UniProtKB-KW"/>
</dbReference>
<evidence type="ECO:0000256" key="4">
    <source>
        <dbReference type="ARBA" id="ARBA00022692"/>
    </source>
</evidence>
<feature type="region of interest" description="Disordered" evidence="9">
    <location>
        <begin position="626"/>
        <end position="645"/>
    </location>
</feature>
<dbReference type="InterPro" id="IPR015856">
    <property type="entry name" value="ABC_transpr_CbiO/EcfA_su"/>
</dbReference>
<protein>
    <submittedName>
        <fullName evidence="12">ABC transporter ATP-binding protein</fullName>
        <ecNumber evidence="12">3.6.3.25</ecNumber>
    </submittedName>
</protein>
<dbReference type="CDD" id="cd16914">
    <property type="entry name" value="EcfT"/>
    <property type="match status" value="1"/>
</dbReference>
<evidence type="ECO:0000256" key="2">
    <source>
        <dbReference type="ARBA" id="ARBA00005417"/>
    </source>
</evidence>
<feature type="domain" description="ABC transporter" evidence="11">
    <location>
        <begin position="38"/>
        <end position="315"/>
    </location>
</feature>
<evidence type="ECO:0000256" key="8">
    <source>
        <dbReference type="ARBA" id="ARBA00023136"/>
    </source>
</evidence>
<accession>A0A087AJB1</accession>
<dbReference type="Pfam" id="PF00005">
    <property type="entry name" value="ABC_tran"/>
    <property type="match status" value="2"/>
</dbReference>
<feature type="compositionally biased region" description="Basic and acidic residues" evidence="9">
    <location>
        <begin position="104"/>
        <end position="119"/>
    </location>
</feature>
<dbReference type="GO" id="GO:0043190">
    <property type="term" value="C:ATP-binding cassette (ABC) transporter complex"/>
    <property type="evidence" value="ECO:0007669"/>
    <property type="project" value="TreeGrafter"/>
</dbReference>
<keyword evidence="7 10" id="KW-1133">Transmembrane helix</keyword>
<dbReference type="InterPro" id="IPR003593">
    <property type="entry name" value="AAA+_ATPase"/>
</dbReference>
<feature type="domain" description="ABC transporter" evidence="11">
    <location>
        <begin position="402"/>
        <end position="644"/>
    </location>
</feature>
<name>A0A087AJB1_9BIFI</name>
<keyword evidence="13" id="KW-1185">Reference proteome</keyword>
<dbReference type="InterPro" id="IPR027417">
    <property type="entry name" value="P-loop_NTPase"/>
</dbReference>
<evidence type="ECO:0000256" key="6">
    <source>
        <dbReference type="ARBA" id="ARBA00022840"/>
    </source>
</evidence>
<feature type="transmembrane region" description="Helical" evidence="10">
    <location>
        <begin position="702"/>
        <end position="735"/>
    </location>
</feature>
<evidence type="ECO:0000256" key="1">
    <source>
        <dbReference type="ARBA" id="ARBA00004141"/>
    </source>
</evidence>
<dbReference type="AlphaFoldDB" id="A0A087AJB1"/>
<evidence type="ECO:0000313" key="13">
    <source>
        <dbReference type="Proteomes" id="UP000029074"/>
    </source>
</evidence>
<gene>
    <name evidence="12" type="ORF">BGLCM_1156</name>
</gene>
<comment type="caution">
    <text evidence="12">The sequence shown here is derived from an EMBL/GenBank/DDBJ whole genome shotgun (WGS) entry which is preliminary data.</text>
</comment>
<dbReference type="CDD" id="cd03225">
    <property type="entry name" value="ABC_cobalt_CbiO_domain1"/>
    <property type="match status" value="2"/>
</dbReference>
<evidence type="ECO:0000256" key="5">
    <source>
        <dbReference type="ARBA" id="ARBA00022741"/>
    </source>
</evidence>
<dbReference type="EC" id="3.6.3.25" evidence="12"/>
<proteinExistence type="inferred from homology"/>
<dbReference type="GO" id="GO:0016887">
    <property type="term" value="F:ATP hydrolysis activity"/>
    <property type="evidence" value="ECO:0007669"/>
    <property type="project" value="InterPro"/>
</dbReference>
<dbReference type="EMBL" id="JGYW01000005">
    <property type="protein sequence ID" value="KFI58861.1"/>
    <property type="molecule type" value="Genomic_DNA"/>
</dbReference>
<feature type="region of interest" description="Disordered" evidence="9">
    <location>
        <begin position="1"/>
        <end position="32"/>
    </location>
</feature>
<evidence type="ECO:0000313" key="12">
    <source>
        <dbReference type="EMBL" id="KFI58861.1"/>
    </source>
</evidence>
<feature type="compositionally biased region" description="Basic and acidic residues" evidence="9">
    <location>
        <begin position="373"/>
        <end position="397"/>
    </location>
</feature>
<feature type="transmembrane region" description="Helical" evidence="10">
    <location>
        <begin position="747"/>
        <end position="764"/>
    </location>
</feature>
<evidence type="ECO:0000259" key="11">
    <source>
        <dbReference type="PROSITE" id="PS50893"/>
    </source>
</evidence>
<keyword evidence="4 10" id="KW-0812">Transmembrane</keyword>
<keyword evidence="3" id="KW-0813">Transport</keyword>
<evidence type="ECO:0000256" key="3">
    <source>
        <dbReference type="ARBA" id="ARBA00022448"/>
    </source>
</evidence>
<dbReference type="InterPro" id="IPR003339">
    <property type="entry name" value="ABC/ECF_trnsptr_transmembrane"/>
</dbReference>
<keyword evidence="5" id="KW-0547">Nucleotide-binding</keyword>
<feature type="region of interest" description="Disordered" evidence="9">
    <location>
        <begin position="92"/>
        <end position="119"/>
    </location>
</feature>